<sequence length="226" mass="25252">MDTAVTDHLLSTTRAVRRKLDLDREVEPEVITECLRLAVQAPTPGAAQSWRWLVVRDQELRNQLGAIFREVGSEYMRRRREAAGPAAEQQPMKRILESGQHLVDVIERVPVFVIPCVQGRPHGDNAADSVFYGGIFPAVWSFQLALRSRGLGSTLTSYHLVKEAEAARILGIPDDVTQVGLLPIAYTTTQDFKPGTRQPVEELSYLDRWGTPLVPRRPTTNGPWCG</sequence>
<dbReference type="CDD" id="cd02062">
    <property type="entry name" value="Nitro_FMN_reductase"/>
    <property type="match status" value="1"/>
</dbReference>
<evidence type="ECO:0000313" key="4">
    <source>
        <dbReference type="EMBL" id="TDD70261.1"/>
    </source>
</evidence>
<dbReference type="PANTHER" id="PTHR43673">
    <property type="entry name" value="NAD(P)H NITROREDUCTASE YDGI-RELATED"/>
    <property type="match status" value="1"/>
</dbReference>
<evidence type="ECO:0000259" key="3">
    <source>
        <dbReference type="Pfam" id="PF00881"/>
    </source>
</evidence>
<proteinExistence type="inferred from homology"/>
<reference evidence="4 5" key="1">
    <citation type="submission" date="2019-02" db="EMBL/GenBank/DDBJ databases">
        <title>Draft genome sequences of novel Actinobacteria.</title>
        <authorList>
            <person name="Sahin N."/>
            <person name="Ay H."/>
            <person name="Saygin H."/>
        </authorList>
    </citation>
    <scope>NUCLEOTIDE SEQUENCE [LARGE SCALE GENOMIC DNA]</scope>
    <source>
        <strain evidence="4 5">8K307</strain>
    </source>
</reference>
<dbReference type="EMBL" id="SMLB01000010">
    <property type="protein sequence ID" value="TDD70261.1"/>
    <property type="molecule type" value="Genomic_DNA"/>
</dbReference>
<keyword evidence="5" id="KW-1185">Reference proteome</keyword>
<protein>
    <submittedName>
        <fullName evidence="4">Nitroreductase family protein</fullName>
    </submittedName>
</protein>
<evidence type="ECO:0000256" key="1">
    <source>
        <dbReference type="ARBA" id="ARBA00007118"/>
    </source>
</evidence>
<dbReference type="Pfam" id="PF00881">
    <property type="entry name" value="Nitroreductase"/>
    <property type="match status" value="1"/>
</dbReference>
<evidence type="ECO:0000313" key="5">
    <source>
        <dbReference type="Proteomes" id="UP000295217"/>
    </source>
</evidence>
<dbReference type="OrthoDB" id="3774920at2"/>
<dbReference type="Gene3D" id="3.40.109.10">
    <property type="entry name" value="NADH Oxidase"/>
    <property type="match status" value="1"/>
</dbReference>
<name>A0A4R5ADA0_9ACTN</name>
<dbReference type="PANTHER" id="PTHR43673:SF10">
    <property type="entry name" value="NADH DEHYDROGENASE_NAD(P)H NITROREDUCTASE XCC3605-RELATED"/>
    <property type="match status" value="1"/>
</dbReference>
<feature type="domain" description="Nitroreductase" evidence="3">
    <location>
        <begin position="14"/>
        <end position="186"/>
    </location>
</feature>
<dbReference type="RefSeq" id="WP_132103071.1">
    <property type="nucleotide sequence ID" value="NZ_SMLB01000010.1"/>
</dbReference>
<dbReference type="GO" id="GO:0016491">
    <property type="term" value="F:oxidoreductase activity"/>
    <property type="evidence" value="ECO:0007669"/>
    <property type="project" value="UniProtKB-KW"/>
</dbReference>
<gene>
    <name evidence="4" type="ORF">E1262_10480</name>
</gene>
<comment type="caution">
    <text evidence="4">The sequence shown here is derived from an EMBL/GenBank/DDBJ whole genome shotgun (WGS) entry which is preliminary data.</text>
</comment>
<evidence type="ECO:0000256" key="2">
    <source>
        <dbReference type="ARBA" id="ARBA00023002"/>
    </source>
</evidence>
<dbReference type="SUPFAM" id="SSF55469">
    <property type="entry name" value="FMN-dependent nitroreductase-like"/>
    <property type="match status" value="1"/>
</dbReference>
<keyword evidence="2" id="KW-0560">Oxidoreductase</keyword>
<organism evidence="4 5">
    <name type="scientific">Jiangella aurantiaca</name>
    <dbReference type="NCBI Taxonomy" id="2530373"/>
    <lineage>
        <taxon>Bacteria</taxon>
        <taxon>Bacillati</taxon>
        <taxon>Actinomycetota</taxon>
        <taxon>Actinomycetes</taxon>
        <taxon>Jiangellales</taxon>
        <taxon>Jiangellaceae</taxon>
        <taxon>Jiangella</taxon>
    </lineage>
</organism>
<accession>A0A4R5ADA0</accession>
<comment type="similarity">
    <text evidence="1">Belongs to the nitroreductase family.</text>
</comment>
<dbReference type="AlphaFoldDB" id="A0A4R5ADA0"/>
<dbReference type="Proteomes" id="UP000295217">
    <property type="component" value="Unassembled WGS sequence"/>
</dbReference>
<dbReference type="InterPro" id="IPR000415">
    <property type="entry name" value="Nitroreductase-like"/>
</dbReference>
<dbReference type="InterPro" id="IPR029479">
    <property type="entry name" value="Nitroreductase"/>
</dbReference>